<evidence type="ECO:0000256" key="1">
    <source>
        <dbReference type="ARBA" id="ARBA00022574"/>
    </source>
</evidence>
<dbReference type="SUPFAM" id="SSF50978">
    <property type="entry name" value="WD40 repeat-like"/>
    <property type="match status" value="1"/>
</dbReference>
<evidence type="ECO:0000313" key="5">
    <source>
        <dbReference type="WBParaSite" id="MBELARI_LOCUS7404"/>
    </source>
</evidence>
<protein>
    <submittedName>
        <fullName evidence="5">Mitotic checkpoint protein BUB3</fullName>
    </submittedName>
</protein>
<dbReference type="PRINTS" id="PR00320">
    <property type="entry name" value="GPROTEINBRPT"/>
</dbReference>
<dbReference type="InterPro" id="IPR036322">
    <property type="entry name" value="WD40_repeat_dom_sf"/>
</dbReference>
<dbReference type="AlphaFoldDB" id="A0AAF3FKY3"/>
<dbReference type="Pfam" id="PF00400">
    <property type="entry name" value="WD40"/>
    <property type="match status" value="3"/>
</dbReference>
<evidence type="ECO:0000256" key="3">
    <source>
        <dbReference type="PROSITE-ProRule" id="PRU00221"/>
    </source>
</evidence>
<dbReference type="InterPro" id="IPR015943">
    <property type="entry name" value="WD40/YVTN_repeat-like_dom_sf"/>
</dbReference>
<reference evidence="5" key="1">
    <citation type="submission" date="2024-02" db="UniProtKB">
        <authorList>
            <consortium name="WormBaseParasite"/>
        </authorList>
    </citation>
    <scope>IDENTIFICATION</scope>
</reference>
<accession>A0AAF3FKY3</accession>
<dbReference type="PROSITE" id="PS50082">
    <property type="entry name" value="WD_REPEATS_2"/>
    <property type="match status" value="2"/>
</dbReference>
<proteinExistence type="predicted"/>
<dbReference type="Proteomes" id="UP000887575">
    <property type="component" value="Unassembled WGS sequence"/>
</dbReference>
<keyword evidence="2" id="KW-0677">Repeat</keyword>
<sequence length="342" mass="37750">MAYQPHIVAAPNEFKLPWQPHVGISDVKFGPEGARHLVAVTGWDGSVYVYDVQSSTDPKQKMFYFHGRPALNCAFAGSSKLVSAGVDRTVKVADIATSKTENLGTHDLGVRCVRYSDKLGLIASGGWDNQIKVWDPRSPGAGAAQQGSCSDRVYAMDIRGDQIIVGTRDRKIYLFDMRNMQEPVQTRDSPLKFQTRTVAFFPSDDAFVVSSIEGRVAVEYINQSADEQARKYAFKCHRQKDANGIELIYPVNAVAFHPTYSSFATGGSDAQVNIWDPYNRKRLVQFHTQPTSIVGLDFNVDGSQIAIASSYAYEQETDPNPIPPSSITIRALTDGDCRIKSV</sequence>
<dbReference type="PROSITE" id="PS50294">
    <property type="entry name" value="WD_REPEATS_REGION"/>
    <property type="match status" value="1"/>
</dbReference>
<feature type="repeat" description="WD" evidence="3">
    <location>
        <begin position="103"/>
        <end position="135"/>
    </location>
</feature>
<keyword evidence="4" id="KW-1185">Reference proteome</keyword>
<evidence type="ECO:0000313" key="4">
    <source>
        <dbReference type="Proteomes" id="UP000887575"/>
    </source>
</evidence>
<keyword evidence="1 3" id="KW-0853">WD repeat</keyword>
<feature type="repeat" description="WD" evidence="3">
    <location>
        <begin position="251"/>
        <end position="285"/>
    </location>
</feature>
<organism evidence="4 5">
    <name type="scientific">Mesorhabditis belari</name>
    <dbReference type="NCBI Taxonomy" id="2138241"/>
    <lineage>
        <taxon>Eukaryota</taxon>
        <taxon>Metazoa</taxon>
        <taxon>Ecdysozoa</taxon>
        <taxon>Nematoda</taxon>
        <taxon>Chromadorea</taxon>
        <taxon>Rhabditida</taxon>
        <taxon>Rhabditina</taxon>
        <taxon>Rhabditomorpha</taxon>
        <taxon>Rhabditoidea</taxon>
        <taxon>Rhabditidae</taxon>
        <taxon>Mesorhabditinae</taxon>
        <taxon>Mesorhabditis</taxon>
    </lineage>
</organism>
<name>A0AAF3FKY3_9BILA</name>
<dbReference type="InterPro" id="IPR020472">
    <property type="entry name" value="WD40_PAC1"/>
</dbReference>
<dbReference type="Gene3D" id="2.130.10.10">
    <property type="entry name" value="YVTN repeat-like/Quinoprotein amine dehydrogenase"/>
    <property type="match status" value="1"/>
</dbReference>
<dbReference type="PANTHER" id="PTHR10971">
    <property type="entry name" value="MRNA EXPORT FACTOR AND BUB3"/>
    <property type="match status" value="1"/>
</dbReference>
<evidence type="ECO:0000256" key="2">
    <source>
        <dbReference type="ARBA" id="ARBA00022737"/>
    </source>
</evidence>
<dbReference type="InterPro" id="IPR001680">
    <property type="entry name" value="WD40_rpt"/>
</dbReference>
<dbReference type="WBParaSite" id="MBELARI_LOCUS7404">
    <property type="protein sequence ID" value="MBELARI_LOCUS7404"/>
    <property type="gene ID" value="MBELARI_LOCUS7404"/>
</dbReference>
<dbReference type="SMART" id="SM00320">
    <property type="entry name" value="WD40"/>
    <property type="match status" value="5"/>
</dbReference>